<gene>
    <name evidence="1" type="ORF">WISP_23626</name>
</gene>
<reference evidence="1" key="1">
    <citation type="submission" date="2019-10" db="EMBL/GenBank/DDBJ databases">
        <authorList>
            <person name="Soares A.E.R."/>
            <person name="Aleixo A."/>
            <person name="Schneider P."/>
            <person name="Miyaki C.Y."/>
            <person name="Schneider M.P."/>
            <person name="Mello C."/>
            <person name="Vasconcelos A.T.R."/>
        </authorList>
    </citation>
    <scope>NUCLEOTIDE SEQUENCE</scope>
    <source>
        <tissue evidence="1">Muscle</tissue>
    </source>
</reference>
<evidence type="ECO:0000313" key="2">
    <source>
        <dbReference type="Proteomes" id="UP001145742"/>
    </source>
</evidence>
<dbReference type="Proteomes" id="UP001145742">
    <property type="component" value="Unassembled WGS sequence"/>
</dbReference>
<proteinExistence type="predicted"/>
<dbReference type="EMBL" id="WHWB01032524">
    <property type="protein sequence ID" value="KAJ7425402.1"/>
    <property type="molecule type" value="Genomic_DNA"/>
</dbReference>
<name>A0ABQ9DME3_9PASS</name>
<sequence>MGSVIQGRKAVLGFYLGGILCSSKGGDNFTQAQIYPGLPLAVFWSAPRNGDDLMPPKASSGSWVMTTLVTFLHSEICEQGLSAELKILGSGSSLESTGRNQAENLHKIFGATEGEHFMLEDPGQ</sequence>
<keyword evidence="2" id="KW-1185">Reference proteome</keyword>
<accession>A0ABQ9DME3</accession>
<organism evidence="1 2">
    <name type="scientific">Willisornis vidua</name>
    <name type="common">Xingu scale-backed antbird</name>
    <dbReference type="NCBI Taxonomy" id="1566151"/>
    <lineage>
        <taxon>Eukaryota</taxon>
        <taxon>Metazoa</taxon>
        <taxon>Chordata</taxon>
        <taxon>Craniata</taxon>
        <taxon>Vertebrata</taxon>
        <taxon>Euteleostomi</taxon>
        <taxon>Archelosauria</taxon>
        <taxon>Archosauria</taxon>
        <taxon>Dinosauria</taxon>
        <taxon>Saurischia</taxon>
        <taxon>Theropoda</taxon>
        <taxon>Coelurosauria</taxon>
        <taxon>Aves</taxon>
        <taxon>Neognathae</taxon>
        <taxon>Neoaves</taxon>
        <taxon>Telluraves</taxon>
        <taxon>Australaves</taxon>
        <taxon>Passeriformes</taxon>
        <taxon>Thamnophilidae</taxon>
        <taxon>Willisornis</taxon>
    </lineage>
</organism>
<evidence type="ECO:0000313" key="1">
    <source>
        <dbReference type="EMBL" id="KAJ7425402.1"/>
    </source>
</evidence>
<comment type="caution">
    <text evidence="1">The sequence shown here is derived from an EMBL/GenBank/DDBJ whole genome shotgun (WGS) entry which is preliminary data.</text>
</comment>
<protein>
    <submittedName>
        <fullName evidence="1">Uncharacterized protein</fullName>
    </submittedName>
</protein>